<protein>
    <submittedName>
        <fullName evidence="1">Uncharacterized protein</fullName>
    </submittedName>
</protein>
<accession>A0ABW7CXB8</accession>
<gene>
    <name evidence="1" type="ORF">ACEU0G_003627</name>
</gene>
<proteinExistence type="predicted"/>
<evidence type="ECO:0000313" key="2">
    <source>
        <dbReference type="Proteomes" id="UP001605261"/>
    </source>
</evidence>
<reference evidence="1 2" key="1">
    <citation type="submission" date="2024-09" db="EMBL/GenBank/DDBJ databases">
        <authorList>
            <consortium name="All-Russian atlas of soil microorganisms"/>
            <consortium name="as a basis for the search for new antimicrobial producers and enzymes with unique properties"/>
            <person name="Sokolova E.A."/>
            <person name="Voronina E.N."/>
        </authorList>
    </citation>
    <scope>NUCLEOTIDE SEQUENCE [LARGE SCALE GENOMIC DNA]</scope>
    <source>
        <strain evidence="1 2">AF-22b-331.1</strain>
    </source>
</reference>
<name>A0ABW7CXB8_9GAMM</name>
<sequence length="381" mass="41346">MDALCRRSLALGIVGGLAVLSGEARADKGYYPNFGMDYSAVMQYDVSRIEGDGATAPRDTTDFYPDIQSSFYVRFSPNDQIRLSTELNPINPPGAGEKRTFGDIGLVVNELNYYALTRHTQLQVGKLQVPFGRAMDAAPGLYTNDFVSTYDLGGVLGATYAYRWFGQRLGMLQGGVNLYTADTTELSRPFFRSGGRAQRADGGPANTGKLDSYALTVNWDAIPALPFLELQAGYMRSRAGPAQPSTGPADDEVIRIVSARYIWAPDSSADLDTTLRGRYVDVVPLLEYAAVQNEDAVAGNDTRYLTTSVTIDYGRWVVGATRTDKRRPWAPGAGRHDYLNELSCGYRVTGQLTVALSVGSQSRGGQDSNLVGFALTYSGAH</sequence>
<evidence type="ECO:0000313" key="1">
    <source>
        <dbReference type="EMBL" id="MFG6109612.1"/>
    </source>
</evidence>
<dbReference type="EMBL" id="JBHGCJ010000007">
    <property type="protein sequence ID" value="MFG6109612.1"/>
    <property type="molecule type" value="Genomic_DNA"/>
</dbReference>
<dbReference type="RefSeq" id="WP_394163346.1">
    <property type="nucleotide sequence ID" value="NZ_JBHGCJ010000007.1"/>
</dbReference>
<keyword evidence="2" id="KW-1185">Reference proteome</keyword>
<dbReference type="Proteomes" id="UP001605261">
    <property type="component" value="Unassembled WGS sequence"/>
</dbReference>
<comment type="caution">
    <text evidence="1">The sequence shown here is derived from an EMBL/GenBank/DDBJ whole genome shotgun (WGS) entry which is preliminary data.</text>
</comment>
<organism evidence="1 2">
    <name type="scientific">Stenotrophomonas nematodicola</name>
    <dbReference type="NCBI Taxonomy" id="2656746"/>
    <lineage>
        <taxon>Bacteria</taxon>
        <taxon>Pseudomonadati</taxon>
        <taxon>Pseudomonadota</taxon>
        <taxon>Gammaproteobacteria</taxon>
        <taxon>Lysobacterales</taxon>
        <taxon>Lysobacteraceae</taxon>
        <taxon>Stenotrophomonas</taxon>
    </lineage>
</organism>